<evidence type="ECO:0000256" key="1">
    <source>
        <dbReference type="SAM" id="MobiDB-lite"/>
    </source>
</evidence>
<protein>
    <submittedName>
        <fullName evidence="2">Uncharacterized protein</fullName>
    </submittedName>
</protein>
<accession>A0AA87YR07</accession>
<feature type="compositionally biased region" description="Basic and acidic residues" evidence="1">
    <location>
        <begin position="65"/>
        <end position="74"/>
    </location>
</feature>
<feature type="region of interest" description="Disordered" evidence="1">
    <location>
        <begin position="1"/>
        <end position="28"/>
    </location>
</feature>
<organism evidence="2 3">
    <name type="scientific">Ficus carica</name>
    <name type="common">Common fig</name>
    <dbReference type="NCBI Taxonomy" id="3494"/>
    <lineage>
        <taxon>Eukaryota</taxon>
        <taxon>Viridiplantae</taxon>
        <taxon>Streptophyta</taxon>
        <taxon>Embryophyta</taxon>
        <taxon>Tracheophyta</taxon>
        <taxon>Spermatophyta</taxon>
        <taxon>Magnoliopsida</taxon>
        <taxon>eudicotyledons</taxon>
        <taxon>Gunneridae</taxon>
        <taxon>Pentapetalae</taxon>
        <taxon>rosids</taxon>
        <taxon>fabids</taxon>
        <taxon>Rosales</taxon>
        <taxon>Moraceae</taxon>
        <taxon>Ficeae</taxon>
        <taxon>Ficus</taxon>
    </lineage>
</organism>
<dbReference type="AlphaFoldDB" id="A0AA87YR07"/>
<dbReference type="Proteomes" id="UP001187192">
    <property type="component" value="Unassembled WGS sequence"/>
</dbReference>
<evidence type="ECO:0000313" key="3">
    <source>
        <dbReference type="Proteomes" id="UP001187192"/>
    </source>
</evidence>
<proteinExistence type="predicted"/>
<feature type="region of interest" description="Disordered" evidence="1">
    <location>
        <begin position="62"/>
        <end position="88"/>
    </location>
</feature>
<name>A0AA87YR07_FICCA</name>
<keyword evidence="3" id="KW-1185">Reference proteome</keyword>
<comment type="caution">
    <text evidence="2">The sequence shown here is derived from an EMBL/GenBank/DDBJ whole genome shotgun (WGS) entry which is preliminary data.</text>
</comment>
<reference evidence="2" key="1">
    <citation type="submission" date="2023-07" db="EMBL/GenBank/DDBJ databases">
        <title>draft genome sequence of fig (Ficus carica).</title>
        <authorList>
            <person name="Takahashi T."/>
            <person name="Nishimura K."/>
        </authorList>
    </citation>
    <scope>NUCLEOTIDE SEQUENCE</scope>
</reference>
<evidence type="ECO:0000313" key="2">
    <source>
        <dbReference type="EMBL" id="GMN19652.1"/>
    </source>
</evidence>
<sequence length="170" mass="18547">MLWMPPASSRSQVSGRRRPPAAALSTNRPATACQLIFSGTHPGGLDGYAVEARRSGLTAATEVSRVPDLDDRENPSLSSAAPPKHRPSSFKSRVFFGHLRHGMSGRRSIMLASSPLWPRRGSLREPPPPLLLLGVHGESETMGSIFFPSGESFQSRPFKTHLTVQKFLPH</sequence>
<gene>
    <name evidence="2" type="ORF">TIFTF001_050950</name>
</gene>
<dbReference type="EMBL" id="BTGU01008877">
    <property type="protein sequence ID" value="GMN19652.1"/>
    <property type="molecule type" value="Genomic_DNA"/>
</dbReference>